<feature type="compositionally biased region" description="Polar residues" evidence="1">
    <location>
        <begin position="130"/>
        <end position="148"/>
    </location>
</feature>
<sequence length="247" mass="26485">MFIRTGELITSSVDGSSQTGKSSTDHQGQQFVASSVHTGSAGHGFIFTDGQPGTTGTGVLQPTIDVDSQTNRQNDQVHVIHISERVSKDGGTLNILNSTRTAREASEQIAFEQDADDLTKAEGHNGQIISTQSHDRQAQYQPGDGSQNHGDHQRWPETQHQVMGEWCIKQCHGIRTNGEEGNVAQDQLTRKTHNDVQAKAQDHIKANNAEHVVPIGAPLHGKQDNQAKDGGVEDDGGDQFLGGGTAA</sequence>
<protein>
    <submittedName>
        <fullName evidence="2">Uncharacterized protein</fullName>
    </submittedName>
</protein>
<name>A0A645DZS8_9ZZZZ</name>
<feature type="compositionally biased region" description="Polar residues" evidence="1">
    <location>
        <begin position="8"/>
        <end position="29"/>
    </location>
</feature>
<gene>
    <name evidence="2" type="ORF">SDC9_140974</name>
</gene>
<dbReference type="AlphaFoldDB" id="A0A645DZS8"/>
<reference evidence="2" key="1">
    <citation type="submission" date="2019-08" db="EMBL/GenBank/DDBJ databases">
        <authorList>
            <person name="Kucharzyk K."/>
            <person name="Murdoch R.W."/>
            <person name="Higgins S."/>
            <person name="Loffler F."/>
        </authorList>
    </citation>
    <scope>NUCLEOTIDE SEQUENCE</scope>
</reference>
<evidence type="ECO:0000256" key="1">
    <source>
        <dbReference type="SAM" id="MobiDB-lite"/>
    </source>
</evidence>
<accession>A0A645DZS8</accession>
<organism evidence="2">
    <name type="scientific">bioreactor metagenome</name>
    <dbReference type="NCBI Taxonomy" id="1076179"/>
    <lineage>
        <taxon>unclassified sequences</taxon>
        <taxon>metagenomes</taxon>
        <taxon>ecological metagenomes</taxon>
    </lineage>
</organism>
<feature type="region of interest" description="Disordered" evidence="1">
    <location>
        <begin position="1"/>
        <end position="29"/>
    </location>
</feature>
<dbReference type="EMBL" id="VSSQ01040557">
    <property type="protein sequence ID" value="MPM93832.1"/>
    <property type="molecule type" value="Genomic_DNA"/>
</dbReference>
<evidence type="ECO:0000313" key="2">
    <source>
        <dbReference type="EMBL" id="MPM93832.1"/>
    </source>
</evidence>
<feature type="region of interest" description="Disordered" evidence="1">
    <location>
        <begin position="130"/>
        <end position="154"/>
    </location>
</feature>
<feature type="region of interest" description="Disordered" evidence="1">
    <location>
        <begin position="217"/>
        <end position="247"/>
    </location>
</feature>
<comment type="caution">
    <text evidence="2">The sequence shown here is derived from an EMBL/GenBank/DDBJ whole genome shotgun (WGS) entry which is preliminary data.</text>
</comment>
<proteinExistence type="predicted"/>
<feature type="compositionally biased region" description="Basic and acidic residues" evidence="1">
    <location>
        <begin position="221"/>
        <end position="231"/>
    </location>
</feature>